<organism evidence="1 2">
    <name type="scientific">Solanum verrucosum</name>
    <dbReference type="NCBI Taxonomy" id="315347"/>
    <lineage>
        <taxon>Eukaryota</taxon>
        <taxon>Viridiplantae</taxon>
        <taxon>Streptophyta</taxon>
        <taxon>Embryophyta</taxon>
        <taxon>Tracheophyta</taxon>
        <taxon>Spermatophyta</taxon>
        <taxon>Magnoliopsida</taxon>
        <taxon>eudicotyledons</taxon>
        <taxon>Gunneridae</taxon>
        <taxon>Pentapetalae</taxon>
        <taxon>asterids</taxon>
        <taxon>lamiids</taxon>
        <taxon>Solanales</taxon>
        <taxon>Solanaceae</taxon>
        <taxon>Solanoideae</taxon>
        <taxon>Solaneae</taxon>
        <taxon>Solanum</taxon>
    </lineage>
</organism>
<keyword evidence="2" id="KW-1185">Reference proteome</keyword>
<dbReference type="AlphaFoldDB" id="A0AAF0PS23"/>
<accession>A0AAF0PS23</accession>
<name>A0AAF0PS23_SOLVR</name>
<proteinExistence type="predicted"/>
<evidence type="ECO:0000313" key="2">
    <source>
        <dbReference type="Proteomes" id="UP001234989"/>
    </source>
</evidence>
<dbReference type="Proteomes" id="UP001234989">
    <property type="component" value="Chromosome 1"/>
</dbReference>
<protein>
    <recommendedName>
        <fullName evidence="3">Gag-pol polyprotein</fullName>
    </recommendedName>
</protein>
<dbReference type="EMBL" id="CP133612">
    <property type="protein sequence ID" value="WMV09706.1"/>
    <property type="molecule type" value="Genomic_DNA"/>
</dbReference>
<evidence type="ECO:0000313" key="1">
    <source>
        <dbReference type="EMBL" id="WMV09706.1"/>
    </source>
</evidence>
<reference evidence="1" key="1">
    <citation type="submission" date="2023-08" db="EMBL/GenBank/DDBJ databases">
        <title>A de novo genome assembly of Solanum verrucosum Schlechtendal, a Mexican diploid species geographically isolated from the other diploid A-genome species in potato relatives.</title>
        <authorList>
            <person name="Hosaka K."/>
        </authorList>
    </citation>
    <scope>NUCLEOTIDE SEQUENCE</scope>
    <source>
        <tissue evidence="1">Young leaves</tissue>
    </source>
</reference>
<evidence type="ECO:0008006" key="3">
    <source>
        <dbReference type="Google" id="ProtNLM"/>
    </source>
</evidence>
<sequence length="96" mass="10965">MNQLEFLESKVSEDPHNFIDEIKKILEVMKVTGIDCVELASYQLKDVAHIWSTQWKGNKGANAAPETSDCFIGAFLDRFFSRGLSEARAHEFMNLR</sequence>
<gene>
    <name evidence="1" type="ORF">MTR67_003091</name>
</gene>